<evidence type="ECO:0000256" key="1">
    <source>
        <dbReference type="ARBA" id="ARBA00022729"/>
    </source>
</evidence>
<feature type="chain" id="PRO_5041676246" evidence="2">
    <location>
        <begin position="23"/>
        <end position="235"/>
    </location>
</feature>
<evidence type="ECO:0000313" key="4">
    <source>
        <dbReference type="EMBL" id="WOE74810.1"/>
    </source>
</evidence>
<evidence type="ECO:0000313" key="5">
    <source>
        <dbReference type="Proteomes" id="UP001302429"/>
    </source>
</evidence>
<sequence>MMILFKKFFIVFIVLITLSACAADRSTGLAPEIQVTELTELPPPRGESFYTIGAEEKLEISVVGDELLSGTYLTDEFGGLNYPFLGKLELEGLTPNQASQIISDGLRGRYLLEPQVRIIPEEFPQPTFSIGGQVRRPGNYPAFGRQTLLRAVNSAQGVEEYAKLEDVLILRTVNGQNYIGLYNLAAIQRGNYSDPDVYPNDIVIVGDSPERRNLDRILQAVPQLITSFVIFITRN</sequence>
<feature type="domain" description="Polysaccharide export protein N-terminal" evidence="3">
    <location>
        <begin position="48"/>
        <end position="118"/>
    </location>
</feature>
<keyword evidence="5" id="KW-1185">Reference proteome</keyword>
<dbReference type="Gene3D" id="3.30.1950.10">
    <property type="entry name" value="wza like domain"/>
    <property type="match status" value="1"/>
</dbReference>
<dbReference type="KEGG" id="acoa:RB602_13330"/>
<gene>
    <name evidence="4" type="ORF">RB602_13330</name>
</gene>
<dbReference type="InterPro" id="IPR049712">
    <property type="entry name" value="Poly_export"/>
</dbReference>
<dbReference type="Pfam" id="PF02563">
    <property type="entry name" value="Poly_export"/>
    <property type="match status" value="1"/>
</dbReference>
<dbReference type="PANTHER" id="PTHR33619">
    <property type="entry name" value="POLYSACCHARIDE EXPORT PROTEIN GFCE-RELATED"/>
    <property type="match status" value="1"/>
</dbReference>
<dbReference type="PANTHER" id="PTHR33619:SF3">
    <property type="entry name" value="POLYSACCHARIDE EXPORT PROTEIN GFCE-RELATED"/>
    <property type="match status" value="1"/>
</dbReference>
<feature type="signal peptide" evidence="2">
    <location>
        <begin position="1"/>
        <end position="22"/>
    </location>
</feature>
<dbReference type="Gene3D" id="3.10.560.10">
    <property type="entry name" value="Outer membrane lipoprotein wza domain like"/>
    <property type="match status" value="1"/>
</dbReference>
<dbReference type="RefSeq" id="WP_317081164.1">
    <property type="nucleotide sequence ID" value="NZ_CP136594.1"/>
</dbReference>
<dbReference type="Proteomes" id="UP001302429">
    <property type="component" value="Chromosome"/>
</dbReference>
<evidence type="ECO:0000256" key="2">
    <source>
        <dbReference type="SAM" id="SignalP"/>
    </source>
</evidence>
<accession>A0AA97I1J5</accession>
<dbReference type="GO" id="GO:0015159">
    <property type="term" value="F:polysaccharide transmembrane transporter activity"/>
    <property type="evidence" value="ECO:0007669"/>
    <property type="project" value="InterPro"/>
</dbReference>
<reference evidence="4 5" key="1">
    <citation type="submission" date="2023-10" db="EMBL/GenBank/DDBJ databases">
        <title>Complete genome sequence of a Sphingomonadaceae bacterium.</title>
        <authorList>
            <person name="Yan C."/>
        </authorList>
    </citation>
    <scope>NUCLEOTIDE SEQUENCE [LARGE SCALE GENOMIC DNA]</scope>
    <source>
        <strain evidence="4 5">SCSIO 66989</strain>
    </source>
</reference>
<dbReference type="PROSITE" id="PS51257">
    <property type="entry name" value="PROKAR_LIPOPROTEIN"/>
    <property type="match status" value="1"/>
</dbReference>
<protein>
    <submittedName>
        <fullName evidence="4">Polysaccharide biosynthesis/export family protein</fullName>
    </submittedName>
</protein>
<keyword evidence="1 2" id="KW-0732">Signal</keyword>
<proteinExistence type="predicted"/>
<dbReference type="AlphaFoldDB" id="A0AA97I1J5"/>
<name>A0AA97I1J5_9SPHN</name>
<dbReference type="EMBL" id="CP136594">
    <property type="protein sequence ID" value="WOE74810.1"/>
    <property type="molecule type" value="Genomic_DNA"/>
</dbReference>
<organism evidence="4 5">
    <name type="scientific">Alterisphingorhabdus coralli</name>
    <dbReference type="NCBI Taxonomy" id="3071408"/>
    <lineage>
        <taxon>Bacteria</taxon>
        <taxon>Pseudomonadati</taxon>
        <taxon>Pseudomonadota</taxon>
        <taxon>Alphaproteobacteria</taxon>
        <taxon>Sphingomonadales</taxon>
        <taxon>Sphingomonadaceae</taxon>
        <taxon>Alterisphingorhabdus (ex Yan et al. 2024)</taxon>
    </lineage>
</organism>
<evidence type="ECO:0000259" key="3">
    <source>
        <dbReference type="Pfam" id="PF02563"/>
    </source>
</evidence>
<dbReference type="InterPro" id="IPR003715">
    <property type="entry name" value="Poly_export_N"/>
</dbReference>